<dbReference type="Proteomes" id="UP000287352">
    <property type="component" value="Unassembled WGS sequence"/>
</dbReference>
<dbReference type="PROSITE" id="PS50043">
    <property type="entry name" value="HTH_LUXR_2"/>
    <property type="match status" value="1"/>
</dbReference>
<dbReference type="SUPFAM" id="SSF48452">
    <property type="entry name" value="TPR-like"/>
    <property type="match status" value="1"/>
</dbReference>
<dbReference type="InterPro" id="IPR016032">
    <property type="entry name" value="Sig_transdc_resp-reg_C-effctor"/>
</dbReference>
<dbReference type="PANTHER" id="PTHR47691">
    <property type="entry name" value="REGULATOR-RELATED"/>
    <property type="match status" value="1"/>
</dbReference>
<dbReference type="AlphaFoldDB" id="A0A402A5V9"/>
<dbReference type="PROSITE" id="PS00622">
    <property type="entry name" value="HTH_LUXR_1"/>
    <property type="match status" value="1"/>
</dbReference>
<dbReference type="RefSeq" id="WP_126582068.1">
    <property type="nucleotide sequence ID" value="NZ_BIFR01000002.1"/>
</dbReference>
<dbReference type="Gene3D" id="1.25.40.10">
    <property type="entry name" value="Tetratricopeptide repeat domain"/>
    <property type="match status" value="1"/>
</dbReference>
<dbReference type="InterPro" id="IPR049945">
    <property type="entry name" value="AAA_22"/>
</dbReference>
<dbReference type="GO" id="GO:0003677">
    <property type="term" value="F:DNA binding"/>
    <property type="evidence" value="ECO:0007669"/>
    <property type="project" value="InterPro"/>
</dbReference>
<sequence>MHHFTVTPTPFLGRLQEMNEMSELLDDPVCRLVTLVGPGGIGKTRLAQEVALQQRASFPDGIFFVPLASLNHADEILPAIVETTPFQFAQDTRSPREQFLTYLREKQAQRILLVLDNFEHLLDGVGLLSDMLAVTTGLKILATSRESLNIQEEWVRQVSGLTYPEHADDQRIEEYSAVQLFLDRAHRIHGKFELATDKKGVLEICRLVEGMPLAIELAAGWLKTLQPSAIAWEIQHNLDILATRSRNLSERHHNIRLVFSHSWQLLSEDERDVFRKVSIFRGEFSREAAQAITRASLHTLAGLIDQSMLRLNAAGHYDIHELLRQYGAEQLDEIGQTEAVQRAYIDYYLGLLSQLEQNIKTHQQIQALDTIAANFENIRHAWQLAIQQRQFVALSQAVESLHLFADMRGRYHEIVALLQAAIEQFPTSPTQEQLAIVCRIQARLARLILLGSLRIEYDLRAEIETCLTVSRTQQNQEEVGFCLFVSGLLAIWEAKGERPHTPTRAAMLFQECLAIFESLGDRFYQADVLAWLACEAPISEEHHSDQAMLQQSLDLRREIGDSNGLAWITLNLSNVALEQQDYEVYERYTQEALALMYKIGSIKGILVALFNLSMATLLKGELQKALTLAERMHNLANETNNLDGVTSSADILAFLLCVKNEAYAEGARLARTGQAMSLEPFFGSDDETGTPRWGWGQAIADCGLADYQSARQRSIALCHERPDDPAAATVCLAIEALALANEGRLVMAIELLGLAFQQPAWISGWLHHWPKISRLRVDLTNQLGEEAYQIAWECGSTQDLRNTIRLILGKEAHTPHTTLLEPLSERELEVLRLIARGLSNREIAQRLVLSTGTVKVHTRNIYGKLGVGSRTQALAQAARFKIL</sequence>
<proteinExistence type="predicted"/>
<dbReference type="OrthoDB" id="9812579at2"/>
<dbReference type="InterPro" id="IPR000792">
    <property type="entry name" value="Tscrpt_reg_LuxR_C"/>
</dbReference>
<gene>
    <name evidence="2" type="ORF">KTT_43590</name>
</gene>
<evidence type="ECO:0000313" key="2">
    <source>
        <dbReference type="EMBL" id="GCE14500.1"/>
    </source>
</evidence>
<reference evidence="3" key="1">
    <citation type="submission" date="2018-12" db="EMBL/GenBank/DDBJ databases">
        <title>Tengunoibacter tsumagoiensis gen. nov., sp. nov., Dictyobacter kobayashii sp. nov., D. alpinus sp. nov., and D. joshuensis sp. nov. and description of Dictyobacteraceae fam. nov. within the order Ktedonobacterales isolated from Tengu-no-mugimeshi.</title>
        <authorList>
            <person name="Wang C.M."/>
            <person name="Zheng Y."/>
            <person name="Sakai Y."/>
            <person name="Toyoda A."/>
            <person name="Minakuchi Y."/>
            <person name="Abe K."/>
            <person name="Yokota A."/>
            <person name="Yabe S."/>
        </authorList>
    </citation>
    <scope>NUCLEOTIDE SEQUENCE [LARGE SCALE GENOMIC DNA]</scope>
    <source>
        <strain evidence="3">Uno3</strain>
    </source>
</reference>
<dbReference type="GO" id="GO:0006355">
    <property type="term" value="P:regulation of DNA-templated transcription"/>
    <property type="evidence" value="ECO:0007669"/>
    <property type="project" value="InterPro"/>
</dbReference>
<accession>A0A402A5V9</accession>
<dbReference type="EMBL" id="BIFR01000002">
    <property type="protein sequence ID" value="GCE14500.1"/>
    <property type="molecule type" value="Genomic_DNA"/>
</dbReference>
<dbReference type="Gene3D" id="1.10.10.10">
    <property type="entry name" value="Winged helix-like DNA-binding domain superfamily/Winged helix DNA-binding domain"/>
    <property type="match status" value="1"/>
</dbReference>
<keyword evidence="3" id="KW-1185">Reference proteome</keyword>
<dbReference type="InterPro" id="IPR027417">
    <property type="entry name" value="P-loop_NTPase"/>
</dbReference>
<dbReference type="SUPFAM" id="SSF52540">
    <property type="entry name" value="P-loop containing nucleoside triphosphate hydrolases"/>
    <property type="match status" value="1"/>
</dbReference>
<dbReference type="Pfam" id="PF00196">
    <property type="entry name" value="GerE"/>
    <property type="match status" value="1"/>
</dbReference>
<dbReference type="PANTHER" id="PTHR47691:SF3">
    <property type="entry name" value="HTH-TYPE TRANSCRIPTIONAL REGULATOR RV0890C-RELATED"/>
    <property type="match status" value="1"/>
</dbReference>
<dbReference type="SMART" id="SM00421">
    <property type="entry name" value="HTH_LUXR"/>
    <property type="match status" value="1"/>
</dbReference>
<dbReference type="PRINTS" id="PR00364">
    <property type="entry name" value="DISEASERSIST"/>
</dbReference>
<dbReference type="InterPro" id="IPR011990">
    <property type="entry name" value="TPR-like_helical_dom_sf"/>
</dbReference>
<dbReference type="CDD" id="cd06170">
    <property type="entry name" value="LuxR_C_like"/>
    <property type="match status" value="1"/>
</dbReference>
<name>A0A402A5V9_9CHLR</name>
<dbReference type="GO" id="GO:0016887">
    <property type="term" value="F:ATP hydrolysis activity"/>
    <property type="evidence" value="ECO:0007669"/>
    <property type="project" value="InterPro"/>
</dbReference>
<evidence type="ECO:0000313" key="3">
    <source>
        <dbReference type="Proteomes" id="UP000287352"/>
    </source>
</evidence>
<dbReference type="PRINTS" id="PR00038">
    <property type="entry name" value="HTHLUXR"/>
</dbReference>
<feature type="domain" description="HTH luxR-type" evidence="1">
    <location>
        <begin position="816"/>
        <end position="881"/>
    </location>
</feature>
<dbReference type="SUPFAM" id="SSF46894">
    <property type="entry name" value="C-terminal effector domain of the bipartite response regulators"/>
    <property type="match status" value="1"/>
</dbReference>
<evidence type="ECO:0000259" key="1">
    <source>
        <dbReference type="PROSITE" id="PS50043"/>
    </source>
</evidence>
<dbReference type="InterPro" id="IPR036388">
    <property type="entry name" value="WH-like_DNA-bd_sf"/>
</dbReference>
<protein>
    <recommendedName>
        <fullName evidence="1">HTH luxR-type domain-containing protein</fullName>
    </recommendedName>
</protein>
<dbReference type="Pfam" id="PF13401">
    <property type="entry name" value="AAA_22"/>
    <property type="match status" value="1"/>
</dbReference>
<organism evidence="2 3">
    <name type="scientific">Tengunoibacter tsumagoiensis</name>
    <dbReference type="NCBI Taxonomy" id="2014871"/>
    <lineage>
        <taxon>Bacteria</taxon>
        <taxon>Bacillati</taxon>
        <taxon>Chloroflexota</taxon>
        <taxon>Ktedonobacteria</taxon>
        <taxon>Ktedonobacterales</taxon>
        <taxon>Dictyobacteraceae</taxon>
        <taxon>Tengunoibacter</taxon>
    </lineage>
</organism>
<comment type="caution">
    <text evidence="2">The sequence shown here is derived from an EMBL/GenBank/DDBJ whole genome shotgun (WGS) entry which is preliminary data.</text>
</comment>
<dbReference type="Gene3D" id="3.40.50.300">
    <property type="entry name" value="P-loop containing nucleotide triphosphate hydrolases"/>
    <property type="match status" value="1"/>
</dbReference>